<dbReference type="Proteomes" id="UP000265520">
    <property type="component" value="Unassembled WGS sequence"/>
</dbReference>
<organism evidence="2 3">
    <name type="scientific">Trifolium medium</name>
    <dbReference type="NCBI Taxonomy" id="97028"/>
    <lineage>
        <taxon>Eukaryota</taxon>
        <taxon>Viridiplantae</taxon>
        <taxon>Streptophyta</taxon>
        <taxon>Embryophyta</taxon>
        <taxon>Tracheophyta</taxon>
        <taxon>Spermatophyta</taxon>
        <taxon>Magnoliopsida</taxon>
        <taxon>eudicotyledons</taxon>
        <taxon>Gunneridae</taxon>
        <taxon>Pentapetalae</taxon>
        <taxon>rosids</taxon>
        <taxon>fabids</taxon>
        <taxon>Fabales</taxon>
        <taxon>Fabaceae</taxon>
        <taxon>Papilionoideae</taxon>
        <taxon>50 kb inversion clade</taxon>
        <taxon>NPAAA clade</taxon>
        <taxon>Hologalegina</taxon>
        <taxon>IRL clade</taxon>
        <taxon>Trifolieae</taxon>
        <taxon>Trifolium</taxon>
    </lineage>
</organism>
<dbReference type="AlphaFoldDB" id="A0A392TZ95"/>
<feature type="non-terminal residue" evidence="2">
    <location>
        <position position="1"/>
    </location>
</feature>
<proteinExistence type="predicted"/>
<reference evidence="2 3" key="1">
    <citation type="journal article" date="2018" name="Front. Plant Sci.">
        <title>Red Clover (Trifolium pratense) and Zigzag Clover (T. medium) - A Picture of Genomic Similarities and Differences.</title>
        <authorList>
            <person name="Dluhosova J."/>
            <person name="Istvanek J."/>
            <person name="Nedelnik J."/>
            <person name="Repkova J."/>
        </authorList>
    </citation>
    <scope>NUCLEOTIDE SEQUENCE [LARGE SCALE GENOMIC DNA]</scope>
    <source>
        <strain evidence="3">cv. 10/8</strain>
        <tissue evidence="2">Leaf</tissue>
    </source>
</reference>
<name>A0A392TZ95_9FABA</name>
<evidence type="ECO:0000313" key="3">
    <source>
        <dbReference type="Proteomes" id="UP000265520"/>
    </source>
</evidence>
<feature type="compositionally biased region" description="Polar residues" evidence="1">
    <location>
        <begin position="18"/>
        <end position="38"/>
    </location>
</feature>
<dbReference type="EMBL" id="LXQA010677863">
    <property type="protein sequence ID" value="MCI65550.1"/>
    <property type="molecule type" value="Genomic_DNA"/>
</dbReference>
<protein>
    <submittedName>
        <fullName evidence="2">Uncharacterized protein</fullName>
    </submittedName>
</protein>
<evidence type="ECO:0000313" key="2">
    <source>
        <dbReference type="EMBL" id="MCI65550.1"/>
    </source>
</evidence>
<sequence length="61" mass="6783">EADAPVKTGPKGFKSKPEQQTQISETTERSSAVNNRSPPLQLRKKMMRKICEDSHRTTVGA</sequence>
<comment type="caution">
    <text evidence="2">The sequence shown here is derived from an EMBL/GenBank/DDBJ whole genome shotgun (WGS) entry which is preliminary data.</text>
</comment>
<keyword evidence="3" id="KW-1185">Reference proteome</keyword>
<evidence type="ECO:0000256" key="1">
    <source>
        <dbReference type="SAM" id="MobiDB-lite"/>
    </source>
</evidence>
<accession>A0A392TZ95</accession>
<feature type="region of interest" description="Disordered" evidence="1">
    <location>
        <begin position="1"/>
        <end position="44"/>
    </location>
</feature>